<keyword evidence="4" id="KW-0732">Signal</keyword>
<dbReference type="InterPro" id="IPR038765">
    <property type="entry name" value="Papain-like_cys_pep_sf"/>
</dbReference>
<accession>A0ABU4JX93</accession>
<dbReference type="PANTHER" id="PTHR34408:SF1">
    <property type="entry name" value="GLYCOSYL HYDROLASE FAMILY 19 DOMAIN-CONTAINING PROTEIN HI_1415"/>
    <property type="match status" value="1"/>
</dbReference>
<feature type="signal peptide" evidence="4">
    <location>
        <begin position="1"/>
        <end position="30"/>
    </location>
</feature>
<feature type="chain" id="PRO_5047180123" description="N-acetylmuramoyl-L-alanine amidase" evidence="4">
    <location>
        <begin position="31"/>
        <end position="425"/>
    </location>
</feature>
<gene>
    <name evidence="7" type="ORF">P8V03_15385</name>
</gene>
<feature type="region of interest" description="Disordered" evidence="3">
    <location>
        <begin position="264"/>
        <end position="283"/>
    </location>
</feature>
<comment type="caution">
    <text evidence="7">The sequence shown here is derived from an EMBL/GenBank/DDBJ whole genome shotgun (WGS) entry which is preliminary data.</text>
</comment>
<dbReference type="SMART" id="SM00287">
    <property type="entry name" value="SH3b"/>
    <property type="match status" value="3"/>
</dbReference>
<dbReference type="InterPro" id="IPR003646">
    <property type="entry name" value="SH3-like_bac-type"/>
</dbReference>
<dbReference type="PANTHER" id="PTHR34408">
    <property type="entry name" value="FAMILY PROTEIN, PUTATIVE-RELATED"/>
    <property type="match status" value="1"/>
</dbReference>
<dbReference type="Pfam" id="PF08239">
    <property type="entry name" value="SH3_3"/>
    <property type="match status" value="3"/>
</dbReference>
<comment type="catalytic activity">
    <reaction evidence="1">
        <text>Hydrolyzes the link between N-acetylmuramoyl residues and L-amino acid residues in certain cell-wall glycopeptides.</text>
        <dbReference type="EC" id="3.5.1.28"/>
    </reaction>
</comment>
<evidence type="ECO:0000259" key="6">
    <source>
        <dbReference type="PROSITE" id="PS51781"/>
    </source>
</evidence>
<feature type="region of interest" description="Disordered" evidence="3">
    <location>
        <begin position="174"/>
        <end position="196"/>
    </location>
</feature>
<dbReference type="PROSITE" id="PS50911">
    <property type="entry name" value="CHAP"/>
    <property type="match status" value="1"/>
</dbReference>
<dbReference type="Gene3D" id="2.30.30.40">
    <property type="entry name" value="SH3 Domains"/>
    <property type="match status" value="3"/>
</dbReference>
<feature type="compositionally biased region" description="Polar residues" evidence="3">
    <location>
        <begin position="174"/>
        <end position="195"/>
    </location>
</feature>
<reference evidence="7 8" key="1">
    <citation type="submission" date="2023-04" db="EMBL/GenBank/DDBJ databases">
        <title>Clostridium tannerae sp. nov., isolated from the fecal material of an alpaca.</title>
        <authorList>
            <person name="Miller S."/>
            <person name="Hendry M."/>
            <person name="King J."/>
            <person name="Sankaranarayanan K."/>
            <person name="Lawson P.A."/>
        </authorList>
    </citation>
    <scope>NUCLEOTIDE SEQUENCE [LARGE SCALE GENOMIC DNA]</scope>
    <source>
        <strain evidence="7 8">A1-XYC3</strain>
    </source>
</reference>
<dbReference type="Gene3D" id="3.90.1720.10">
    <property type="entry name" value="endopeptidase domain like (from Nostoc punctiforme)"/>
    <property type="match status" value="1"/>
</dbReference>
<dbReference type="InterPro" id="IPR007921">
    <property type="entry name" value="CHAP_dom"/>
</dbReference>
<name>A0ABU4JX93_9CLOT</name>
<feature type="domain" description="SH3b" evidence="6">
    <location>
        <begin position="199"/>
        <end position="263"/>
    </location>
</feature>
<evidence type="ECO:0000256" key="3">
    <source>
        <dbReference type="SAM" id="MobiDB-lite"/>
    </source>
</evidence>
<dbReference type="SUPFAM" id="SSF54001">
    <property type="entry name" value="Cysteine proteinases"/>
    <property type="match status" value="1"/>
</dbReference>
<evidence type="ECO:0000313" key="7">
    <source>
        <dbReference type="EMBL" id="MDW8802529.1"/>
    </source>
</evidence>
<evidence type="ECO:0000313" key="8">
    <source>
        <dbReference type="Proteomes" id="UP001281656"/>
    </source>
</evidence>
<sequence>MKSSKKIIFAFFISAALMNNKLLLHNSVQAAETTPNPQSSAYTSNVNVFTKYGYKGQCTWFTYGRVLEKLNLSLPTEFYGNAVDWWYANARDKVYSYGTEPKANSIVVWSGGNKGYGHVAFVEKVEGNTVYFTEGNFSVRGDYDGKIKTLSKEEIKKRGNLYLKGYIYLGDGKNQSSNNGTSSNENVQAPSNNEPVINKGTVNISSSSSVLNVRSSGATSSEVIGLLRKGETVNIVGTYGDWYKVKYNSSYGYVSSKYISISGQNTTTPSTSTGNPSSISSGSGASAVVQLKNTSSSLNLRTAPGGNVLTALSHGTKINILETSGSWYKVQANGNIGYVHSDFVSVSQAAKTNTANSTSPDSKIGTVVLSDHSSTLNLRNNPWTGRIVSTLSYGTKVEVLGTNGRWLKVKSGSEVGYVHSDYIKI</sequence>
<dbReference type="Pfam" id="PF05257">
    <property type="entry name" value="CHAP"/>
    <property type="match status" value="1"/>
</dbReference>
<dbReference type="InterPro" id="IPR036028">
    <property type="entry name" value="SH3-like_dom_sf"/>
</dbReference>
<feature type="domain" description="Peptidase C51" evidence="5">
    <location>
        <begin position="33"/>
        <end position="164"/>
    </location>
</feature>
<dbReference type="InterPro" id="IPR052354">
    <property type="entry name" value="Cell_Wall_Dynamics_Protein"/>
</dbReference>
<keyword evidence="8" id="KW-1185">Reference proteome</keyword>
<dbReference type="Proteomes" id="UP001281656">
    <property type="component" value="Unassembled WGS sequence"/>
</dbReference>
<evidence type="ECO:0000256" key="1">
    <source>
        <dbReference type="ARBA" id="ARBA00001561"/>
    </source>
</evidence>
<evidence type="ECO:0000256" key="2">
    <source>
        <dbReference type="ARBA" id="ARBA00011901"/>
    </source>
</evidence>
<organism evidence="7 8">
    <name type="scientific">Clostridium tanneri</name>
    <dbReference type="NCBI Taxonomy" id="3037988"/>
    <lineage>
        <taxon>Bacteria</taxon>
        <taxon>Bacillati</taxon>
        <taxon>Bacillota</taxon>
        <taxon>Clostridia</taxon>
        <taxon>Eubacteriales</taxon>
        <taxon>Clostridiaceae</taxon>
        <taxon>Clostridium</taxon>
    </lineage>
</organism>
<dbReference type="RefSeq" id="WP_318798850.1">
    <property type="nucleotide sequence ID" value="NZ_JARUJP010000022.1"/>
</dbReference>
<protein>
    <recommendedName>
        <fullName evidence="2">N-acetylmuramoyl-L-alanine amidase</fullName>
        <ecNumber evidence="2">3.5.1.28</ecNumber>
    </recommendedName>
</protein>
<proteinExistence type="predicted"/>
<dbReference type="EC" id="3.5.1.28" evidence="2"/>
<dbReference type="SUPFAM" id="SSF50044">
    <property type="entry name" value="SH3-domain"/>
    <property type="match status" value="1"/>
</dbReference>
<evidence type="ECO:0000259" key="5">
    <source>
        <dbReference type="PROSITE" id="PS50911"/>
    </source>
</evidence>
<dbReference type="EMBL" id="JARUJP010000022">
    <property type="protein sequence ID" value="MDW8802529.1"/>
    <property type="molecule type" value="Genomic_DNA"/>
</dbReference>
<dbReference type="PROSITE" id="PS51781">
    <property type="entry name" value="SH3B"/>
    <property type="match status" value="1"/>
</dbReference>
<evidence type="ECO:0000256" key="4">
    <source>
        <dbReference type="SAM" id="SignalP"/>
    </source>
</evidence>